<evidence type="ECO:0000256" key="1">
    <source>
        <dbReference type="SAM" id="MobiDB-lite"/>
    </source>
</evidence>
<feature type="transmembrane region" description="Helical" evidence="2">
    <location>
        <begin position="133"/>
        <end position="157"/>
    </location>
</feature>
<reference evidence="3" key="1">
    <citation type="submission" date="2020-08" db="EMBL/GenBank/DDBJ databases">
        <title>Genome public.</title>
        <authorList>
            <person name="Liu C."/>
            <person name="Sun Q."/>
        </authorList>
    </citation>
    <scope>NUCLEOTIDE SEQUENCE</scope>
    <source>
        <strain evidence="3">NSJ-24</strain>
    </source>
</reference>
<feature type="compositionally biased region" description="Basic and acidic residues" evidence="1">
    <location>
        <begin position="338"/>
        <end position="356"/>
    </location>
</feature>
<keyword evidence="2" id="KW-0812">Transmembrane</keyword>
<evidence type="ECO:0000313" key="4">
    <source>
        <dbReference type="Proteomes" id="UP000610862"/>
    </source>
</evidence>
<dbReference type="RefSeq" id="WP_187525593.1">
    <property type="nucleotide sequence ID" value="NZ_JACRTA010000003.1"/>
</dbReference>
<comment type="caution">
    <text evidence="3">The sequence shown here is derived from an EMBL/GenBank/DDBJ whole genome shotgun (WGS) entry which is preliminary data.</text>
</comment>
<feature type="transmembrane region" description="Helical" evidence="2">
    <location>
        <begin position="92"/>
        <end position="113"/>
    </location>
</feature>
<proteinExistence type="predicted"/>
<feature type="transmembrane region" description="Helical" evidence="2">
    <location>
        <begin position="33"/>
        <end position="56"/>
    </location>
</feature>
<keyword evidence="4" id="KW-1185">Reference proteome</keyword>
<organism evidence="3 4">
    <name type="scientific">Lentihominibacter hominis</name>
    <dbReference type="NCBI Taxonomy" id="2763645"/>
    <lineage>
        <taxon>Bacteria</taxon>
        <taxon>Bacillati</taxon>
        <taxon>Bacillota</taxon>
        <taxon>Clostridia</taxon>
        <taxon>Peptostreptococcales</taxon>
        <taxon>Anaerovoracaceae</taxon>
        <taxon>Lentihominibacter</taxon>
    </lineage>
</organism>
<feature type="transmembrane region" description="Helical" evidence="2">
    <location>
        <begin position="195"/>
        <end position="216"/>
    </location>
</feature>
<dbReference type="InterPro" id="IPR010380">
    <property type="entry name" value="DUF975"/>
</dbReference>
<keyword evidence="2" id="KW-1133">Transmembrane helix</keyword>
<dbReference type="PANTHER" id="PTHR40076">
    <property type="entry name" value="MEMBRANE PROTEIN-RELATED"/>
    <property type="match status" value="1"/>
</dbReference>
<protein>
    <submittedName>
        <fullName evidence="3">DUF975 family protein</fullName>
    </submittedName>
</protein>
<dbReference type="Proteomes" id="UP000610862">
    <property type="component" value="Unassembled WGS sequence"/>
</dbReference>
<keyword evidence="2" id="KW-0472">Membrane</keyword>
<dbReference type="PANTHER" id="PTHR40076:SF1">
    <property type="entry name" value="MEMBRANE PROTEIN"/>
    <property type="match status" value="1"/>
</dbReference>
<dbReference type="AlphaFoldDB" id="A0A926I5L7"/>
<name>A0A926I5L7_9FIRM</name>
<evidence type="ECO:0000313" key="3">
    <source>
        <dbReference type="EMBL" id="MBC8569024.1"/>
    </source>
</evidence>
<gene>
    <name evidence="3" type="ORF">H8692_09680</name>
</gene>
<feature type="transmembrane region" description="Helical" evidence="2">
    <location>
        <begin position="222"/>
        <end position="247"/>
    </location>
</feature>
<accession>A0A926I5L7</accession>
<dbReference type="Pfam" id="PF06161">
    <property type="entry name" value="DUF975"/>
    <property type="match status" value="1"/>
</dbReference>
<evidence type="ECO:0000256" key="2">
    <source>
        <dbReference type="SAM" id="Phobius"/>
    </source>
</evidence>
<sequence length="366" mass="40511">MQQNMIGPNIIITEPSSNLRALGRNALAGKWKLAILAVIVYTLCIDVPPVILNSLFGINIGDMYYNYGYDGMYYQYSYVYDSMPTYSSLSGIYLILVTGAFTLGITLFFLALFRRQIVGIGDIFLGFERFGKALGLMLFQSLFIFLWSLLLIVPGVIASIRYSQAFFILADDPNKGIRECMDESKRMMAGNKWKYFCLDISFIGWFCLAIIPASILSAIASVLYFSAFVTVLISILGSLFLVPVIAYRYATMAGFYEILAGHLIKETEPAPIEPEAIPVESMAQTADNISADEEVHDNKDDGYDVTEETVSEASNDTSQGKSDLKTVDVATVFAEVDKEGSIDSEKRNSSSDKKDGDDDSLPKQVD</sequence>
<feature type="region of interest" description="Disordered" evidence="1">
    <location>
        <begin position="338"/>
        <end position="366"/>
    </location>
</feature>
<dbReference type="EMBL" id="JACRTA010000003">
    <property type="protein sequence ID" value="MBC8569024.1"/>
    <property type="molecule type" value="Genomic_DNA"/>
</dbReference>